<evidence type="ECO:0000259" key="2">
    <source>
        <dbReference type="Pfam" id="PF12680"/>
    </source>
</evidence>
<feature type="chain" id="PRO_5047338989" evidence="1">
    <location>
        <begin position="23"/>
        <end position="167"/>
    </location>
</feature>
<keyword evidence="1" id="KW-0732">Signal</keyword>
<proteinExistence type="predicted"/>
<dbReference type="SUPFAM" id="SSF54427">
    <property type="entry name" value="NTF2-like"/>
    <property type="match status" value="1"/>
</dbReference>
<dbReference type="PROSITE" id="PS51257">
    <property type="entry name" value="PROKAR_LIPOPROTEIN"/>
    <property type="match status" value="1"/>
</dbReference>
<reference evidence="3 4" key="1">
    <citation type="submission" date="2024-04" db="EMBL/GenBank/DDBJ databases">
        <title>Novel species of the genus Ideonella isolated from streams.</title>
        <authorList>
            <person name="Lu H."/>
        </authorList>
    </citation>
    <scope>NUCLEOTIDE SEQUENCE [LARGE SCALE GENOMIC DNA]</scope>
    <source>
        <strain evidence="3 4">DXS29W</strain>
    </source>
</reference>
<dbReference type="InterPro" id="IPR009959">
    <property type="entry name" value="Cyclase_SnoaL-like"/>
</dbReference>
<dbReference type="Proteomes" id="UP001371218">
    <property type="component" value="Unassembled WGS sequence"/>
</dbReference>
<feature type="signal peptide" evidence="1">
    <location>
        <begin position="1"/>
        <end position="22"/>
    </location>
</feature>
<accession>A0ABU9BJ75</accession>
<gene>
    <name evidence="3" type="ORF">AACH06_02990</name>
</gene>
<dbReference type="PANTHER" id="PTHR38436:SF1">
    <property type="entry name" value="ESTER CYCLASE"/>
    <property type="match status" value="1"/>
</dbReference>
<dbReference type="Gene3D" id="3.10.450.50">
    <property type="match status" value="1"/>
</dbReference>
<organism evidence="3 4">
    <name type="scientific">Ideonella lacteola</name>
    <dbReference type="NCBI Taxonomy" id="2984193"/>
    <lineage>
        <taxon>Bacteria</taxon>
        <taxon>Pseudomonadati</taxon>
        <taxon>Pseudomonadota</taxon>
        <taxon>Betaproteobacteria</taxon>
        <taxon>Burkholderiales</taxon>
        <taxon>Sphaerotilaceae</taxon>
        <taxon>Ideonella</taxon>
    </lineage>
</organism>
<evidence type="ECO:0000313" key="3">
    <source>
        <dbReference type="EMBL" id="MEK8029776.1"/>
    </source>
</evidence>
<name>A0ABU9BJ75_9BURK</name>
<evidence type="ECO:0000313" key="4">
    <source>
        <dbReference type="Proteomes" id="UP001371218"/>
    </source>
</evidence>
<protein>
    <submittedName>
        <fullName evidence="3">Nuclear transport factor 2 family protein</fullName>
    </submittedName>
</protein>
<sequence>MNLRATITAAALACACSTAAFAQAPVLASANADALFTSPDPALHANKQVAYHIIRDLLEAGHWDRADQYLSEEYIQHNPNVASGRAAVVNFFTQVLKVQPQPIPDKMKTAIASVVAEGDLVIVAYPRTVRDAKQPAGAYSTTWFDMWRIRDGKAVEHWDSALMGEAP</sequence>
<keyword evidence="4" id="KW-1185">Reference proteome</keyword>
<dbReference type="EMBL" id="JBBUTG010000001">
    <property type="protein sequence ID" value="MEK8029776.1"/>
    <property type="molecule type" value="Genomic_DNA"/>
</dbReference>
<feature type="domain" description="SnoaL-like" evidence="2">
    <location>
        <begin position="56"/>
        <end position="157"/>
    </location>
</feature>
<dbReference type="Pfam" id="PF12680">
    <property type="entry name" value="SnoaL_2"/>
    <property type="match status" value="1"/>
</dbReference>
<dbReference type="RefSeq" id="WP_341424109.1">
    <property type="nucleotide sequence ID" value="NZ_JBBUTG010000001.1"/>
</dbReference>
<dbReference type="InterPro" id="IPR032710">
    <property type="entry name" value="NTF2-like_dom_sf"/>
</dbReference>
<dbReference type="PANTHER" id="PTHR38436">
    <property type="entry name" value="POLYKETIDE CYCLASE SNOAL-LIKE DOMAIN"/>
    <property type="match status" value="1"/>
</dbReference>
<comment type="caution">
    <text evidence="3">The sequence shown here is derived from an EMBL/GenBank/DDBJ whole genome shotgun (WGS) entry which is preliminary data.</text>
</comment>
<evidence type="ECO:0000256" key="1">
    <source>
        <dbReference type="SAM" id="SignalP"/>
    </source>
</evidence>
<dbReference type="InterPro" id="IPR037401">
    <property type="entry name" value="SnoaL-like"/>
</dbReference>